<gene>
    <name evidence="3" type="ORF">L210DRAFT_3512120</name>
</gene>
<dbReference type="SUPFAM" id="SSF54637">
    <property type="entry name" value="Thioesterase/thiol ester dehydrase-isomerase"/>
    <property type="match status" value="1"/>
</dbReference>
<dbReference type="InterPro" id="IPR051490">
    <property type="entry name" value="THEM6_lcsJ_thioesterase"/>
</dbReference>
<reference evidence="3" key="1">
    <citation type="submission" date="2019-10" db="EMBL/GenBank/DDBJ databases">
        <authorList>
            <consortium name="DOE Joint Genome Institute"/>
            <person name="Kuo A."/>
            <person name="Miyauchi S."/>
            <person name="Kiss E."/>
            <person name="Drula E."/>
            <person name="Kohler A."/>
            <person name="Sanchez-Garcia M."/>
            <person name="Andreopoulos B."/>
            <person name="Barry K.W."/>
            <person name="Bonito G."/>
            <person name="Buee M."/>
            <person name="Carver A."/>
            <person name="Chen C."/>
            <person name="Cichocki N."/>
            <person name="Clum A."/>
            <person name="Culley D."/>
            <person name="Crous P.W."/>
            <person name="Fauchery L."/>
            <person name="Girlanda M."/>
            <person name="Hayes R."/>
            <person name="Keri Z."/>
            <person name="LaButti K."/>
            <person name="Lipzen A."/>
            <person name="Lombard V."/>
            <person name="Magnuson J."/>
            <person name="Maillard F."/>
            <person name="Morin E."/>
            <person name="Murat C."/>
            <person name="Nolan M."/>
            <person name="Ohm R."/>
            <person name="Pangilinan J."/>
            <person name="Pereira M."/>
            <person name="Perotto S."/>
            <person name="Peter M."/>
            <person name="Riley R."/>
            <person name="Sitrit Y."/>
            <person name="Stielow B."/>
            <person name="Szollosi G."/>
            <person name="Zifcakova L."/>
            <person name="Stursova M."/>
            <person name="Spatafora J.W."/>
            <person name="Tedersoo L."/>
            <person name="Vaario L.-M."/>
            <person name="Yamada A."/>
            <person name="Yan M."/>
            <person name="Wang P."/>
            <person name="Xu J."/>
            <person name="Bruns T."/>
            <person name="Baldrian P."/>
            <person name="Vilgalys R."/>
            <person name="Henrissat B."/>
            <person name="Grigoriev I.V."/>
            <person name="Hibbett D."/>
            <person name="Nagy L.G."/>
            <person name="Martin F.M."/>
        </authorList>
    </citation>
    <scope>NUCLEOTIDE SEQUENCE</scope>
    <source>
        <strain evidence="3">BED1</strain>
    </source>
</reference>
<dbReference type="InterPro" id="IPR029069">
    <property type="entry name" value="HotDog_dom_sf"/>
</dbReference>
<name>A0AAD4BAY6_BOLED</name>
<evidence type="ECO:0000256" key="2">
    <source>
        <dbReference type="SAM" id="MobiDB-lite"/>
    </source>
</evidence>
<dbReference type="Gene3D" id="3.10.129.10">
    <property type="entry name" value="Hotdog Thioesterase"/>
    <property type="match status" value="1"/>
</dbReference>
<accession>A0AAD4BAY6</accession>
<feature type="compositionally biased region" description="Low complexity" evidence="2">
    <location>
        <begin position="222"/>
        <end position="239"/>
    </location>
</feature>
<dbReference type="Proteomes" id="UP001194468">
    <property type="component" value="Unassembled WGS sequence"/>
</dbReference>
<comment type="caution">
    <text evidence="3">The sequence shown here is derived from an EMBL/GenBank/DDBJ whole genome shotgun (WGS) entry which is preliminary data.</text>
</comment>
<dbReference type="PANTHER" id="PTHR12475:SF4">
    <property type="entry name" value="PROTEIN THEM6"/>
    <property type="match status" value="1"/>
</dbReference>
<dbReference type="EMBL" id="WHUW01000291">
    <property type="protein sequence ID" value="KAF8415816.1"/>
    <property type="molecule type" value="Genomic_DNA"/>
</dbReference>
<keyword evidence="4" id="KW-1185">Reference proteome</keyword>
<protein>
    <submittedName>
        <fullName evidence="3">Uncharacterized protein</fullName>
    </submittedName>
</protein>
<comment type="similarity">
    <text evidence="1">Belongs to the lcsJ thioesterase family.</text>
</comment>
<evidence type="ECO:0000256" key="1">
    <source>
        <dbReference type="ARBA" id="ARBA00038476"/>
    </source>
</evidence>
<dbReference type="Pfam" id="PF13279">
    <property type="entry name" value="4HBT_2"/>
    <property type="match status" value="1"/>
</dbReference>
<reference evidence="3" key="2">
    <citation type="journal article" date="2020" name="Nat. Commun.">
        <title>Large-scale genome sequencing of mycorrhizal fungi provides insights into the early evolution of symbiotic traits.</title>
        <authorList>
            <person name="Miyauchi S."/>
            <person name="Kiss E."/>
            <person name="Kuo A."/>
            <person name="Drula E."/>
            <person name="Kohler A."/>
            <person name="Sanchez-Garcia M."/>
            <person name="Morin E."/>
            <person name="Andreopoulos B."/>
            <person name="Barry K.W."/>
            <person name="Bonito G."/>
            <person name="Buee M."/>
            <person name="Carver A."/>
            <person name="Chen C."/>
            <person name="Cichocki N."/>
            <person name="Clum A."/>
            <person name="Culley D."/>
            <person name="Crous P.W."/>
            <person name="Fauchery L."/>
            <person name="Girlanda M."/>
            <person name="Hayes R.D."/>
            <person name="Keri Z."/>
            <person name="LaButti K."/>
            <person name="Lipzen A."/>
            <person name="Lombard V."/>
            <person name="Magnuson J."/>
            <person name="Maillard F."/>
            <person name="Murat C."/>
            <person name="Nolan M."/>
            <person name="Ohm R.A."/>
            <person name="Pangilinan J."/>
            <person name="Pereira M.F."/>
            <person name="Perotto S."/>
            <person name="Peter M."/>
            <person name="Pfister S."/>
            <person name="Riley R."/>
            <person name="Sitrit Y."/>
            <person name="Stielow J.B."/>
            <person name="Szollosi G."/>
            <person name="Zifcakova L."/>
            <person name="Stursova M."/>
            <person name="Spatafora J.W."/>
            <person name="Tedersoo L."/>
            <person name="Vaario L.M."/>
            <person name="Yamada A."/>
            <person name="Yan M."/>
            <person name="Wang P."/>
            <person name="Xu J."/>
            <person name="Bruns T."/>
            <person name="Baldrian P."/>
            <person name="Vilgalys R."/>
            <person name="Dunand C."/>
            <person name="Henrissat B."/>
            <person name="Grigoriev I.V."/>
            <person name="Hibbett D."/>
            <person name="Nagy L.G."/>
            <person name="Martin F.M."/>
        </authorList>
    </citation>
    <scope>NUCLEOTIDE SEQUENCE</scope>
    <source>
        <strain evidence="3">BED1</strain>
    </source>
</reference>
<evidence type="ECO:0000313" key="3">
    <source>
        <dbReference type="EMBL" id="KAF8415816.1"/>
    </source>
</evidence>
<feature type="region of interest" description="Disordered" evidence="2">
    <location>
        <begin position="218"/>
        <end position="239"/>
    </location>
</feature>
<evidence type="ECO:0000313" key="4">
    <source>
        <dbReference type="Proteomes" id="UP001194468"/>
    </source>
</evidence>
<dbReference type="AlphaFoldDB" id="A0AAD4BAY6"/>
<proteinExistence type="inferred from homology"/>
<organism evidence="3 4">
    <name type="scientific">Boletus edulis BED1</name>
    <dbReference type="NCBI Taxonomy" id="1328754"/>
    <lineage>
        <taxon>Eukaryota</taxon>
        <taxon>Fungi</taxon>
        <taxon>Dikarya</taxon>
        <taxon>Basidiomycota</taxon>
        <taxon>Agaricomycotina</taxon>
        <taxon>Agaricomycetes</taxon>
        <taxon>Agaricomycetidae</taxon>
        <taxon>Boletales</taxon>
        <taxon>Boletineae</taxon>
        <taxon>Boletaceae</taxon>
        <taxon>Boletoideae</taxon>
        <taxon>Boletus</taxon>
    </lineage>
</organism>
<dbReference type="PANTHER" id="PTHR12475">
    <property type="match status" value="1"/>
</dbReference>
<sequence>MPPYIPKDAVALLAKIPAIPARPGRKNLAELYGCLKILLDRSPRPRLLSILKYAAYIVVFANAGSLPFAWHLRGYWPLLAKQLQSWVLQCRLIFTSKEERTRAYFAWAENLSPVGANPFEIETVYRRWATIDDIDGFGMHLSNSTYARAFDAGRGKALIQWFPAWVHSGGVMLLGATHYHFLREIAPLSRYEVRLTIGAWDHKWIYVIARYVTRPSSRQATDHSSQSSTQSTPTDTLSQGGYVDVEHAVAAIIHSDTNGTGSTRRIPIVEPDGAILHCVAVARNCFKQGRITVPPAIVLASEGFTKPYGDAGNVDGVTTDAGMGSYSHAKPPPNWIKSQSIRVPPQGSMADFRAFLQGRWRGVPAGERWWEDALGGSIETKRQANLEILHSLKVGLERTQTMN</sequence>